<protein>
    <submittedName>
        <fullName evidence="2">Uncharacterized protein</fullName>
    </submittedName>
</protein>
<feature type="transmembrane region" description="Helical" evidence="1">
    <location>
        <begin position="97"/>
        <end position="117"/>
    </location>
</feature>
<keyword evidence="1" id="KW-0472">Membrane</keyword>
<evidence type="ECO:0000256" key="1">
    <source>
        <dbReference type="SAM" id="Phobius"/>
    </source>
</evidence>
<organism evidence="2 3">
    <name type="scientific">Mycoplasmopsis fermentans (strain ATCC 19989 / NBRC 14854 / NCTC 10117 / PG18)</name>
    <name type="common">Mycoplasma fermentans</name>
    <dbReference type="NCBI Taxonomy" id="496833"/>
    <lineage>
        <taxon>Bacteria</taxon>
        <taxon>Bacillati</taxon>
        <taxon>Mycoplasmatota</taxon>
        <taxon>Mycoplasmoidales</taxon>
        <taxon>Metamycoplasmataceae</taxon>
        <taxon>Mycoplasmopsis</taxon>
    </lineage>
</organism>
<name>C4XG61_MYCFP</name>
<proteinExistence type="predicted"/>
<accession>C4XG61</accession>
<evidence type="ECO:0000313" key="3">
    <source>
        <dbReference type="Proteomes" id="UP000006810"/>
    </source>
</evidence>
<evidence type="ECO:0000313" key="2">
    <source>
        <dbReference type="EMBL" id="BAH70133.1"/>
    </source>
</evidence>
<gene>
    <name evidence="2" type="ordered locus">MBIO_0868</name>
</gene>
<dbReference type="HOGENOM" id="CLU_1584670_0_0_14"/>
<feature type="transmembrane region" description="Helical" evidence="1">
    <location>
        <begin position="129"/>
        <end position="151"/>
    </location>
</feature>
<dbReference type="AlphaFoldDB" id="C4XG61"/>
<dbReference type="EMBL" id="AP009608">
    <property type="protein sequence ID" value="BAH70133.1"/>
    <property type="molecule type" value="Genomic_DNA"/>
</dbReference>
<keyword evidence="3" id="KW-1185">Reference proteome</keyword>
<reference evidence="2 3" key="1">
    <citation type="journal article" date="2009" name="Curr. Microbiol.">
        <title>Molecular cloning and expression of a novel cholinephosphotransferase involved in glycoglycerophospholipid biosynthesis of Mycoplasma fermentans.</title>
        <authorList>
            <person name="Ishida N."/>
            <person name="Irikura D."/>
            <person name="Matsuda K."/>
            <person name="Sato S."/>
            <person name="Asano K."/>
        </authorList>
    </citation>
    <scope>NUCLEOTIDE SEQUENCE [LARGE SCALE GENOMIC DNA]</scope>
    <source>
        <strain evidence="3">ATCC 19989 / NBRC 14854 / NCTC 10117 / PG18</strain>
    </source>
</reference>
<feature type="transmembrane region" description="Helical" evidence="1">
    <location>
        <begin position="21"/>
        <end position="45"/>
    </location>
</feature>
<dbReference type="eggNOG" id="ENOG5031YKT">
    <property type="taxonomic scope" value="Bacteria"/>
</dbReference>
<dbReference type="KEGG" id="mfp:MBIO_0868"/>
<sequence>MWIMDQNPYIKPKLNIDKFSFYFLVSCLAAITVLMIFWVLIPFVYGSKFIETSLSDEEKAQIAKQVTITKIVSYIANSLALICFLIYIVLLRHKLKAGYGFLIIWILVFALLGALPWFRGTRVLLKQEIIIGVFITIFCVIILSYLIFLTVKLHLARRMHHYEWYTLNKGHLIWKN</sequence>
<keyword evidence="1" id="KW-0812">Transmembrane</keyword>
<keyword evidence="1" id="KW-1133">Transmembrane helix</keyword>
<feature type="transmembrane region" description="Helical" evidence="1">
    <location>
        <begin position="71"/>
        <end position="90"/>
    </location>
</feature>
<dbReference type="Proteomes" id="UP000006810">
    <property type="component" value="Chromosome"/>
</dbReference>